<gene>
    <name evidence="6" type="ORF">CURHAP_LOCUS50270</name>
</gene>
<dbReference type="GO" id="GO:0016020">
    <property type="term" value="C:membrane"/>
    <property type="evidence" value="ECO:0007669"/>
    <property type="project" value="UniProtKB-ARBA"/>
</dbReference>
<dbReference type="SUPFAM" id="SSF64268">
    <property type="entry name" value="PX domain"/>
    <property type="match status" value="1"/>
</dbReference>
<evidence type="ECO:0000313" key="6">
    <source>
        <dbReference type="EMBL" id="CAB4290325.1"/>
    </source>
</evidence>
<dbReference type="InterPro" id="IPR003114">
    <property type="entry name" value="Phox_assoc"/>
</dbReference>
<dbReference type="PANTHER" id="PTHR22999">
    <property type="entry name" value="PX SERINE/THREONINE KINASE PXK"/>
    <property type="match status" value="1"/>
</dbReference>
<accession>A0A6J5VSL6</accession>
<dbReference type="PROSITE" id="PS50195">
    <property type="entry name" value="PX"/>
    <property type="match status" value="1"/>
</dbReference>
<dbReference type="Pfam" id="PF02194">
    <property type="entry name" value="PXA"/>
    <property type="match status" value="1"/>
</dbReference>
<dbReference type="InterPro" id="IPR001683">
    <property type="entry name" value="PX_dom"/>
</dbReference>
<keyword evidence="2" id="KW-0963">Cytoplasm</keyword>
<name>A0A6J5VSL6_PRUAR</name>
<reference evidence="6 7" key="1">
    <citation type="submission" date="2020-05" db="EMBL/GenBank/DDBJ databases">
        <authorList>
            <person name="Campoy J."/>
            <person name="Schneeberger K."/>
            <person name="Spophaly S."/>
        </authorList>
    </citation>
    <scope>NUCLEOTIDE SEQUENCE [LARGE SCALE GENOMIC DNA]</scope>
    <source>
        <strain evidence="6">PruArmRojPasFocal</strain>
    </source>
</reference>
<dbReference type="InterPro" id="IPR036871">
    <property type="entry name" value="PX_dom_sf"/>
</dbReference>
<dbReference type="Pfam" id="PF00787">
    <property type="entry name" value="PX"/>
    <property type="match status" value="1"/>
</dbReference>
<dbReference type="Pfam" id="PF08628">
    <property type="entry name" value="Nexin_C"/>
    <property type="match status" value="1"/>
</dbReference>
<evidence type="ECO:0000259" key="5">
    <source>
        <dbReference type="PROSITE" id="PS51207"/>
    </source>
</evidence>
<dbReference type="PROSITE" id="PS51207">
    <property type="entry name" value="PXA"/>
    <property type="match status" value="1"/>
</dbReference>
<dbReference type="AlphaFoldDB" id="A0A6J5VSL6"/>
<evidence type="ECO:0008006" key="8">
    <source>
        <dbReference type="Google" id="ProtNLM"/>
    </source>
</evidence>
<comment type="subcellular location">
    <subcellularLocation>
        <location evidence="1">Cytoplasm</location>
    </subcellularLocation>
</comment>
<dbReference type="GO" id="GO:0035091">
    <property type="term" value="F:phosphatidylinositol binding"/>
    <property type="evidence" value="ECO:0007669"/>
    <property type="project" value="InterPro"/>
</dbReference>
<dbReference type="Gene3D" id="3.30.1520.10">
    <property type="entry name" value="Phox-like domain"/>
    <property type="match status" value="1"/>
</dbReference>
<feature type="domain" description="PXA" evidence="5">
    <location>
        <begin position="183"/>
        <end position="365"/>
    </location>
</feature>
<evidence type="ECO:0000313" key="7">
    <source>
        <dbReference type="Proteomes" id="UP000507222"/>
    </source>
</evidence>
<proteinExistence type="predicted"/>
<dbReference type="CDD" id="cd06872">
    <property type="entry name" value="PX_SNX19_like_plant"/>
    <property type="match status" value="1"/>
</dbReference>
<dbReference type="Proteomes" id="UP000507222">
    <property type="component" value="Unassembled WGS sequence"/>
</dbReference>
<dbReference type="SMART" id="SM00312">
    <property type="entry name" value="PX"/>
    <property type="match status" value="1"/>
</dbReference>
<dbReference type="InterPro" id="IPR013937">
    <property type="entry name" value="Sorting_nexin_C"/>
</dbReference>
<dbReference type="InterPro" id="IPR051837">
    <property type="entry name" value="SortingNexin/PXDomain-PKLike"/>
</dbReference>
<sequence>MPLQFVTYKLGGEQFLRAREPDRTLWQGKGPRLILLGVEALKFPTFKDLTRIAEFYWVGVRFTFSELKWDSRVSGNKMKPMQTIQDLIEEIKLRVVWWALFVFCVTYFLSHSSKSMWMNMPISILLVSALRFLLNNVEFHWKVQRPVRPQSYLSHLEKKQLSVNDPRLSTGPPPPRWKRKIGSPIVEDAMSDFIDKILKDFVIDLWYSDITPDKEAPEQIRVIIMDALGEVSGRVKEINLVDLLTRDIIDLIGDHMELFRKNQAAIGVDVMKTLSSEERDDRLKHHLMASKELHPALISPESEYKVLQRLMGGVLAVVLRPREAQCPVVRSIARELLTSLVIQPVLNFASPGYINELIEYILLAIKDEITKVVAGDQSTAGGNKYATFNQRTDMILSKVDNQREKSSDYNPFQEDPLQPRPADWARILEAATQRRTEVLAPENLENMWTKGRNYKRKEHKKKIRATQEHTPHTPVSSGVDSAVPARKLGNEMEADRHEISTGIEDKSIVKLTRETSLDSQLSDGTKKEMQFSLDPSKKSYAEGGNLVDELEDIGSLAADGNKIRLKRSNSTSALKIQPDTKRALTEGGGSIISEFYSPEFGKRREEHVRKSASDMVVHCVGQQVPKLRCRVMGAYFEKLGSKSFAVYSIAVTDSENRTWFVKRRYRNFERLHRHLKEIPNYTLQLPPKRIFSSSTEDAFVHQRCIQLDKYLQDLLSIANVAEQHEVWDFLSGSSKNYAFGKSPSVMRTLAVNVDDAVDDIVRQFKGVSDGLMRKVVGSPTSEASSSFLHGTCPQMQMRQEYVLLGKIQWNNNSFSDNEDGDKDKSCDPEEAGSGAQENGWHSDNELNSKGYPCRVIHTRSLGSEKKDDLAGEGGFPAANFTATSRIWRIQLECHLRKKAWVRRERSSFMLDLFDHFHQYLMWYPISGTCLLPSLPEVSSAACSLFFTQLNYSFSMMIFSMPILDPPVSSWTPPNVSVPLLNLVDKVFQLKRRGWLRQVFWISKQILQLMMEDAIDDWLLTQIHWLRREDTIASGIRWLKDVLWPNGTFFLRVGNVKMVMKNPFQNISQLGGSKADKPGSFEQQLEAARRASDIKKMLFDGTPTALVSLIGHKQYRRCARDIYYFTQSTICVKQLAYAILELSLVSIFPELQDLVLDVHQRWVLMKLFSEDLMSVLPLDCCCLTSHDHKAQYQGTFQDRQDSRAHDPFLSALPVVFSM</sequence>
<dbReference type="SMART" id="SM00313">
    <property type="entry name" value="PXA"/>
    <property type="match status" value="1"/>
</dbReference>
<dbReference type="PANTHER" id="PTHR22999:SF23">
    <property type="entry name" value="SORTING NEXIN-16"/>
    <property type="match status" value="1"/>
</dbReference>
<protein>
    <recommendedName>
        <fullName evidence="8">PX domain-containing protein</fullName>
    </recommendedName>
</protein>
<evidence type="ECO:0000256" key="3">
    <source>
        <dbReference type="SAM" id="MobiDB-lite"/>
    </source>
</evidence>
<dbReference type="GO" id="GO:0005768">
    <property type="term" value="C:endosome"/>
    <property type="evidence" value="ECO:0007669"/>
    <property type="project" value="UniProtKB-ARBA"/>
</dbReference>
<feature type="domain" description="PX" evidence="4">
    <location>
        <begin position="625"/>
        <end position="737"/>
    </location>
</feature>
<organism evidence="6 7">
    <name type="scientific">Prunus armeniaca</name>
    <name type="common">Apricot</name>
    <name type="synonym">Armeniaca vulgaris</name>
    <dbReference type="NCBI Taxonomy" id="36596"/>
    <lineage>
        <taxon>Eukaryota</taxon>
        <taxon>Viridiplantae</taxon>
        <taxon>Streptophyta</taxon>
        <taxon>Embryophyta</taxon>
        <taxon>Tracheophyta</taxon>
        <taxon>Spermatophyta</taxon>
        <taxon>Magnoliopsida</taxon>
        <taxon>eudicotyledons</taxon>
        <taxon>Gunneridae</taxon>
        <taxon>Pentapetalae</taxon>
        <taxon>rosids</taxon>
        <taxon>fabids</taxon>
        <taxon>Rosales</taxon>
        <taxon>Rosaceae</taxon>
        <taxon>Amygdaloideae</taxon>
        <taxon>Amygdaleae</taxon>
        <taxon>Prunus</taxon>
    </lineage>
</organism>
<evidence type="ECO:0000259" key="4">
    <source>
        <dbReference type="PROSITE" id="PS50195"/>
    </source>
</evidence>
<feature type="region of interest" description="Disordered" evidence="3">
    <location>
        <begin position="814"/>
        <end position="846"/>
    </location>
</feature>
<dbReference type="EMBL" id="CAEKDK010000008">
    <property type="protein sequence ID" value="CAB4290325.1"/>
    <property type="molecule type" value="Genomic_DNA"/>
</dbReference>
<evidence type="ECO:0000256" key="1">
    <source>
        <dbReference type="ARBA" id="ARBA00004496"/>
    </source>
</evidence>
<evidence type="ECO:0000256" key="2">
    <source>
        <dbReference type="ARBA" id="ARBA00022490"/>
    </source>
</evidence>